<feature type="region of interest" description="Disordered" evidence="1">
    <location>
        <begin position="147"/>
        <end position="177"/>
    </location>
</feature>
<organism evidence="2 3">
    <name type="scientific">Hibiscus sabdariffa</name>
    <name type="common">roselle</name>
    <dbReference type="NCBI Taxonomy" id="183260"/>
    <lineage>
        <taxon>Eukaryota</taxon>
        <taxon>Viridiplantae</taxon>
        <taxon>Streptophyta</taxon>
        <taxon>Embryophyta</taxon>
        <taxon>Tracheophyta</taxon>
        <taxon>Spermatophyta</taxon>
        <taxon>Magnoliopsida</taxon>
        <taxon>eudicotyledons</taxon>
        <taxon>Gunneridae</taxon>
        <taxon>Pentapetalae</taxon>
        <taxon>rosids</taxon>
        <taxon>malvids</taxon>
        <taxon>Malvales</taxon>
        <taxon>Malvaceae</taxon>
        <taxon>Malvoideae</taxon>
        <taxon>Hibiscus</taxon>
    </lineage>
</organism>
<feature type="region of interest" description="Disordered" evidence="1">
    <location>
        <begin position="43"/>
        <end position="100"/>
    </location>
</feature>
<feature type="compositionally biased region" description="Basic residues" evidence="1">
    <location>
        <begin position="1"/>
        <end position="10"/>
    </location>
</feature>
<name>A0ABR2G1F5_9ROSI</name>
<proteinExistence type="predicted"/>
<feature type="compositionally biased region" description="Basic and acidic residues" evidence="1">
    <location>
        <begin position="43"/>
        <end position="55"/>
    </location>
</feature>
<reference evidence="2 3" key="1">
    <citation type="journal article" date="2024" name="G3 (Bethesda)">
        <title>Genome assembly of Hibiscus sabdariffa L. provides insights into metabolisms of medicinal natural products.</title>
        <authorList>
            <person name="Kim T."/>
        </authorList>
    </citation>
    <scope>NUCLEOTIDE SEQUENCE [LARGE SCALE GENOMIC DNA]</scope>
    <source>
        <strain evidence="2">TK-2024</strain>
        <tissue evidence="2">Old leaves</tissue>
    </source>
</reference>
<accession>A0ABR2G1F5</accession>
<sequence length="329" mass="34892">MLVEQKHRRAVNPGRASKTSGYPVSGSHFVALGDSVAVDDAKNDESALDTGDRLVEGGNVVSNPGQPGGHSSIVKDGYSGSKGGRNRSLLKGGSSDGIRRSLMVRKSGARRGAGLLPSDLVKHISTSIDNGDMGGSIRPLPVATESDYSSLMDQSSEDDEHVLNVSNPNNTGEGGDSAMQTIDIEQANAITGLKHGDGSWCSDVAELWSMAIDFYTALFTSSSMHGDVFSAWGRFPPLSIMVRDGLSAQGSLPRVSVADMATPSGDWNWNLFDYLLPRQVLLQIATVKGPCPLVVYCSFGWQGSQDLSFSVKSAYQVWCGLPIGLSHVV</sequence>
<dbReference type="EMBL" id="JBBPBM010000003">
    <property type="protein sequence ID" value="KAK8592871.1"/>
    <property type="molecule type" value="Genomic_DNA"/>
</dbReference>
<evidence type="ECO:0000313" key="2">
    <source>
        <dbReference type="EMBL" id="KAK8592871.1"/>
    </source>
</evidence>
<evidence type="ECO:0000256" key="1">
    <source>
        <dbReference type="SAM" id="MobiDB-lite"/>
    </source>
</evidence>
<feature type="region of interest" description="Disordered" evidence="1">
    <location>
        <begin position="1"/>
        <end position="23"/>
    </location>
</feature>
<keyword evidence="3" id="KW-1185">Reference proteome</keyword>
<protein>
    <submittedName>
        <fullName evidence="2">Uncharacterized protein</fullName>
    </submittedName>
</protein>
<evidence type="ECO:0000313" key="3">
    <source>
        <dbReference type="Proteomes" id="UP001472677"/>
    </source>
</evidence>
<dbReference type="Proteomes" id="UP001472677">
    <property type="component" value="Unassembled WGS sequence"/>
</dbReference>
<comment type="caution">
    <text evidence="2">The sequence shown here is derived from an EMBL/GenBank/DDBJ whole genome shotgun (WGS) entry which is preliminary data.</text>
</comment>
<gene>
    <name evidence="2" type="ORF">V6N12_044964</name>
</gene>